<accession>A0A066XSY4</accession>
<dbReference type="AlphaFoldDB" id="A0A066XSY4"/>
<keyword evidence="3" id="KW-1185">Reference proteome</keyword>
<name>A0A066XSY4_COLSU</name>
<feature type="compositionally biased region" description="Polar residues" evidence="1">
    <location>
        <begin position="33"/>
        <end position="52"/>
    </location>
</feature>
<comment type="caution">
    <text evidence="2">The sequence shown here is derived from an EMBL/GenBank/DDBJ whole genome shotgun (WGS) entry which is preliminary data.</text>
</comment>
<dbReference type="HOGENOM" id="CLU_918315_0_0_1"/>
<proteinExistence type="predicted"/>
<evidence type="ECO:0000313" key="2">
    <source>
        <dbReference type="EMBL" id="KDN70799.1"/>
    </source>
</evidence>
<protein>
    <submittedName>
        <fullName evidence="2">Putative alpha-galactosidase</fullName>
    </submittedName>
</protein>
<dbReference type="EMBL" id="JMSE01000290">
    <property type="protein sequence ID" value="KDN70799.1"/>
    <property type="molecule type" value="Genomic_DNA"/>
</dbReference>
<reference evidence="3" key="1">
    <citation type="journal article" date="2014" name="Genome Announc.">
        <title>Draft genome sequence of Colletotrichum sublineola, a destructive pathogen of cultivated sorghum.</title>
        <authorList>
            <person name="Baroncelli R."/>
            <person name="Sanz-Martin J.M."/>
            <person name="Rech G.E."/>
            <person name="Sukno S.A."/>
            <person name="Thon M.R."/>
        </authorList>
    </citation>
    <scope>NUCLEOTIDE SEQUENCE [LARGE SCALE GENOMIC DNA]</scope>
    <source>
        <strain evidence="3">TX430BB</strain>
    </source>
</reference>
<organism evidence="2 3">
    <name type="scientific">Colletotrichum sublineola</name>
    <name type="common">Sorghum anthracnose fungus</name>
    <dbReference type="NCBI Taxonomy" id="1173701"/>
    <lineage>
        <taxon>Eukaryota</taxon>
        <taxon>Fungi</taxon>
        <taxon>Dikarya</taxon>
        <taxon>Ascomycota</taxon>
        <taxon>Pezizomycotina</taxon>
        <taxon>Sordariomycetes</taxon>
        <taxon>Hypocreomycetidae</taxon>
        <taxon>Glomerellales</taxon>
        <taxon>Glomerellaceae</taxon>
        <taxon>Colletotrichum</taxon>
        <taxon>Colletotrichum graminicola species complex</taxon>
    </lineage>
</organism>
<feature type="region of interest" description="Disordered" evidence="1">
    <location>
        <begin position="1"/>
        <end position="52"/>
    </location>
</feature>
<dbReference type="STRING" id="1173701.A0A066XSY4"/>
<sequence length="303" mass="33374">MHCLYGPPTKHPASTIPYPNGSNLSSAAEKESPQNGRDSQNDLQVTQSSGDISSMRSALPARLPVLVRNAWNEYGCDVTEVVFLAAAKHMMGLRPAGSSKPWTRSTRWGSRSASIVRTVSLNRLSSMGRLPAAAMRVPWAARRWTLLRLRNGIDYEFFTVGVAVHPCTITHPFNSLHSLASGSLIPPVFTYLSPMAWFDDWKCVPELRLGGPPPDENQDNGQPLNSKPGKPTHVEAWVNGTSYDWRMSRSRTGAVDGQRYFVHGMRTGEGVGVFEDEYTVELAGHDTALRANEVGCVERPARK</sequence>
<evidence type="ECO:0000313" key="3">
    <source>
        <dbReference type="Proteomes" id="UP000027238"/>
    </source>
</evidence>
<gene>
    <name evidence="2" type="ORF">CSUB01_09475</name>
</gene>
<evidence type="ECO:0000256" key="1">
    <source>
        <dbReference type="SAM" id="MobiDB-lite"/>
    </source>
</evidence>
<feature type="region of interest" description="Disordered" evidence="1">
    <location>
        <begin position="209"/>
        <end position="232"/>
    </location>
</feature>
<dbReference type="Proteomes" id="UP000027238">
    <property type="component" value="Unassembled WGS sequence"/>
</dbReference>